<sequence length="80" mass="8753">STTEVIYLPPEANIGSEVPAGPGPRQDLQGVAHYIPPYSALLRARAGLSIRASRFTSLLWSYSLSQGETRSYTLGARRLY</sequence>
<dbReference type="EMBL" id="KV441549">
    <property type="protein sequence ID" value="OAG11102.1"/>
    <property type="molecule type" value="Genomic_DNA"/>
</dbReference>
<accession>A0A177CW31</accession>
<name>A0A177CW31_9PLEO</name>
<evidence type="ECO:0000313" key="1">
    <source>
        <dbReference type="EMBL" id="OAG11102.1"/>
    </source>
</evidence>
<organism evidence="1 2">
    <name type="scientific">Paraphaeosphaeria sporulosa</name>
    <dbReference type="NCBI Taxonomy" id="1460663"/>
    <lineage>
        <taxon>Eukaryota</taxon>
        <taxon>Fungi</taxon>
        <taxon>Dikarya</taxon>
        <taxon>Ascomycota</taxon>
        <taxon>Pezizomycotina</taxon>
        <taxon>Dothideomycetes</taxon>
        <taxon>Pleosporomycetidae</taxon>
        <taxon>Pleosporales</taxon>
        <taxon>Massarineae</taxon>
        <taxon>Didymosphaeriaceae</taxon>
        <taxon>Paraphaeosphaeria</taxon>
    </lineage>
</organism>
<reference evidence="1 2" key="1">
    <citation type="submission" date="2016-05" db="EMBL/GenBank/DDBJ databases">
        <title>Comparative analysis of secretome profiles of manganese(II)-oxidizing ascomycete fungi.</title>
        <authorList>
            <consortium name="DOE Joint Genome Institute"/>
            <person name="Zeiner C.A."/>
            <person name="Purvine S.O."/>
            <person name="Zink E.M."/>
            <person name="Wu S."/>
            <person name="Pasa-Tolic L."/>
            <person name="Chaput D.L."/>
            <person name="Haridas S."/>
            <person name="Grigoriev I.V."/>
            <person name="Santelli C.M."/>
            <person name="Hansel C.M."/>
        </authorList>
    </citation>
    <scope>NUCLEOTIDE SEQUENCE [LARGE SCALE GENOMIC DNA]</scope>
    <source>
        <strain evidence="1 2">AP3s5-JAC2a</strain>
    </source>
</reference>
<dbReference type="InParanoid" id="A0A177CW31"/>
<proteinExistence type="predicted"/>
<gene>
    <name evidence="1" type="ORF">CC84DRAFT_1161875</name>
</gene>
<dbReference type="Proteomes" id="UP000077069">
    <property type="component" value="Unassembled WGS sequence"/>
</dbReference>
<dbReference type="AlphaFoldDB" id="A0A177CW31"/>
<evidence type="ECO:0000313" key="2">
    <source>
        <dbReference type="Proteomes" id="UP000077069"/>
    </source>
</evidence>
<protein>
    <submittedName>
        <fullName evidence="1">Uncharacterized protein</fullName>
    </submittedName>
</protein>
<feature type="non-terminal residue" evidence="1">
    <location>
        <position position="1"/>
    </location>
</feature>
<dbReference type="RefSeq" id="XP_018041467.1">
    <property type="nucleotide sequence ID" value="XM_018177849.1"/>
</dbReference>
<keyword evidence="2" id="KW-1185">Reference proteome</keyword>
<dbReference type="GeneID" id="28761335"/>